<feature type="compositionally biased region" description="Pro residues" evidence="5">
    <location>
        <begin position="1159"/>
        <end position="1185"/>
    </location>
</feature>
<feature type="region of interest" description="Disordered" evidence="5">
    <location>
        <begin position="472"/>
        <end position="506"/>
    </location>
</feature>
<dbReference type="CDD" id="cd00833">
    <property type="entry name" value="PKS"/>
    <property type="match status" value="1"/>
</dbReference>
<dbReference type="Pfam" id="PF16197">
    <property type="entry name" value="KAsynt_C_assoc"/>
    <property type="match status" value="1"/>
</dbReference>
<dbReference type="Gene3D" id="3.90.470.20">
    <property type="entry name" value="4'-phosphopantetheinyl transferase domain"/>
    <property type="match status" value="2"/>
</dbReference>
<dbReference type="InterPro" id="IPR049551">
    <property type="entry name" value="PKS_DH_C"/>
</dbReference>
<comment type="caution">
    <text evidence="7">The sequence shown here is derived from an EMBL/GenBank/DDBJ whole genome shotgun (WGS) entry which is preliminary data.</text>
</comment>
<dbReference type="Pfam" id="PF00698">
    <property type="entry name" value="Acyl_transf_1"/>
    <property type="match status" value="1"/>
</dbReference>
<dbReference type="InterPro" id="IPR014031">
    <property type="entry name" value="Ketoacyl_synth_C"/>
</dbReference>
<feature type="domain" description="Ketosynthase family 3 (KS3)" evidence="6">
    <location>
        <begin position="5"/>
        <end position="470"/>
    </location>
</feature>
<dbReference type="InterPro" id="IPR020841">
    <property type="entry name" value="PKS_Beta-ketoAc_synthase_dom"/>
</dbReference>
<dbReference type="InterPro" id="IPR016036">
    <property type="entry name" value="Malonyl_transacylase_ACP-bd"/>
</dbReference>
<dbReference type="RefSeq" id="WP_208766315.1">
    <property type="nucleotide sequence ID" value="NZ_JBPJFI010000001.1"/>
</dbReference>
<dbReference type="Gene3D" id="3.40.366.10">
    <property type="entry name" value="Malonyl-Coenzyme A Acyl Carrier Protein, domain 2"/>
    <property type="match status" value="1"/>
</dbReference>
<keyword evidence="8" id="KW-1185">Reference proteome</keyword>
<dbReference type="InterPro" id="IPR014030">
    <property type="entry name" value="Ketoacyl_synth_N"/>
</dbReference>
<evidence type="ECO:0000313" key="8">
    <source>
        <dbReference type="Proteomes" id="UP000318103"/>
    </source>
</evidence>
<dbReference type="GO" id="GO:0008897">
    <property type="term" value="F:holo-[acyl-carrier-protein] synthase activity"/>
    <property type="evidence" value="ECO:0007669"/>
    <property type="project" value="InterPro"/>
</dbReference>
<dbReference type="InterPro" id="IPR029069">
    <property type="entry name" value="HotDog_dom_sf"/>
</dbReference>
<feature type="region of interest" description="Disordered" evidence="5">
    <location>
        <begin position="1054"/>
        <end position="1092"/>
    </location>
</feature>
<dbReference type="Pfam" id="PF02801">
    <property type="entry name" value="Ketoacyl-synt_C"/>
    <property type="match status" value="1"/>
</dbReference>
<keyword evidence="4" id="KW-0012">Acyltransferase</keyword>
<dbReference type="InterPro" id="IPR008278">
    <property type="entry name" value="4-PPantetheinyl_Trfase_dom"/>
</dbReference>
<dbReference type="GO" id="GO:0006633">
    <property type="term" value="P:fatty acid biosynthetic process"/>
    <property type="evidence" value="ECO:0007669"/>
    <property type="project" value="InterPro"/>
</dbReference>
<dbReference type="Gene3D" id="3.10.129.110">
    <property type="entry name" value="Polyketide synthase dehydratase"/>
    <property type="match status" value="1"/>
</dbReference>
<dbReference type="GO" id="GO:0004315">
    <property type="term" value="F:3-oxoacyl-[acyl-carrier-protein] synthase activity"/>
    <property type="evidence" value="ECO:0007669"/>
    <property type="project" value="InterPro"/>
</dbReference>
<feature type="compositionally biased region" description="Pro residues" evidence="5">
    <location>
        <begin position="1198"/>
        <end position="1210"/>
    </location>
</feature>
<dbReference type="SUPFAM" id="SSF53901">
    <property type="entry name" value="Thiolase-like"/>
    <property type="match status" value="1"/>
</dbReference>
<dbReference type="InterPro" id="IPR037143">
    <property type="entry name" value="4-PPantetheinyl_Trfase_dom_sf"/>
</dbReference>
<evidence type="ECO:0000259" key="6">
    <source>
        <dbReference type="PROSITE" id="PS52004"/>
    </source>
</evidence>
<dbReference type="InterPro" id="IPR016035">
    <property type="entry name" value="Acyl_Trfase/lysoPLipase"/>
</dbReference>
<evidence type="ECO:0000313" key="7">
    <source>
        <dbReference type="EMBL" id="TQL00599.1"/>
    </source>
</evidence>
<dbReference type="PROSITE" id="PS00606">
    <property type="entry name" value="KS3_1"/>
    <property type="match status" value="1"/>
</dbReference>
<dbReference type="InterPro" id="IPR001227">
    <property type="entry name" value="Ac_transferase_dom_sf"/>
</dbReference>
<dbReference type="SUPFAM" id="SSF52151">
    <property type="entry name" value="FabD/lysophospholipase-like"/>
    <property type="match status" value="1"/>
</dbReference>
<name>A0A542UNC1_9ACTN</name>
<dbReference type="Gene3D" id="3.40.47.10">
    <property type="match status" value="1"/>
</dbReference>
<dbReference type="PANTHER" id="PTHR43074:SF1">
    <property type="entry name" value="BETA-KETOACYL SYNTHASE FAMILY PROTEIN-RELATED"/>
    <property type="match status" value="1"/>
</dbReference>
<feature type="compositionally biased region" description="Low complexity" evidence="5">
    <location>
        <begin position="1068"/>
        <end position="1077"/>
    </location>
</feature>
<dbReference type="InterPro" id="IPR014043">
    <property type="entry name" value="Acyl_transferase_dom"/>
</dbReference>
<dbReference type="InterPro" id="IPR042104">
    <property type="entry name" value="PKS_dehydratase_sf"/>
</dbReference>
<evidence type="ECO:0000256" key="2">
    <source>
        <dbReference type="ARBA" id="ARBA00022553"/>
    </source>
</evidence>
<feature type="compositionally biased region" description="Low complexity" evidence="5">
    <location>
        <begin position="472"/>
        <end position="481"/>
    </location>
</feature>
<dbReference type="SUPFAM" id="SSF54637">
    <property type="entry name" value="Thioesterase/thiol ester dehydrase-isomerase"/>
    <property type="match status" value="1"/>
</dbReference>
<dbReference type="InterPro" id="IPR052568">
    <property type="entry name" value="PKS-FAS_Synthase"/>
</dbReference>
<organism evidence="7 8">
    <name type="scientific">Streptomyces puniciscabiei</name>
    <dbReference type="NCBI Taxonomy" id="164348"/>
    <lineage>
        <taxon>Bacteria</taxon>
        <taxon>Bacillati</taxon>
        <taxon>Actinomycetota</taxon>
        <taxon>Actinomycetes</taxon>
        <taxon>Kitasatosporales</taxon>
        <taxon>Streptomycetaceae</taxon>
        <taxon>Streptomyces</taxon>
    </lineage>
</organism>
<dbReference type="SUPFAM" id="SSF55048">
    <property type="entry name" value="Probable ACP-binding domain of malonyl-CoA ACP transacylase"/>
    <property type="match status" value="1"/>
</dbReference>
<dbReference type="EMBL" id="VFNX01000001">
    <property type="protein sequence ID" value="TQL00599.1"/>
    <property type="molecule type" value="Genomic_DNA"/>
</dbReference>
<feature type="region of interest" description="Disordered" evidence="5">
    <location>
        <begin position="1137"/>
        <end position="1212"/>
    </location>
</feature>
<dbReference type="SMART" id="SM00825">
    <property type="entry name" value="PKS_KS"/>
    <property type="match status" value="1"/>
</dbReference>
<feature type="region of interest" description="Disordered" evidence="5">
    <location>
        <begin position="519"/>
        <end position="574"/>
    </location>
</feature>
<accession>A0A542UNC1</accession>
<dbReference type="InterPro" id="IPR018201">
    <property type="entry name" value="Ketoacyl_synth_AS"/>
</dbReference>
<dbReference type="PANTHER" id="PTHR43074">
    <property type="entry name" value="OMEGA-3 POLYUNSATURATED FATTY ACID SYNTHASE PFAB-RELATED"/>
    <property type="match status" value="1"/>
</dbReference>
<evidence type="ECO:0000256" key="3">
    <source>
        <dbReference type="ARBA" id="ARBA00022679"/>
    </source>
</evidence>
<dbReference type="PROSITE" id="PS52004">
    <property type="entry name" value="KS3_2"/>
    <property type="match status" value="1"/>
</dbReference>
<gene>
    <name evidence="7" type="ORF">FB563_5702</name>
</gene>
<dbReference type="SUPFAM" id="SSF56214">
    <property type="entry name" value="4'-phosphopantetheinyl transferase"/>
    <property type="match status" value="2"/>
</dbReference>
<feature type="region of interest" description="Disordered" evidence="5">
    <location>
        <begin position="1722"/>
        <end position="1741"/>
    </location>
</feature>
<proteinExistence type="predicted"/>
<sequence length="1741" mass="181790">MTERQVPVAVVGMAVLLPGAPGLEAYWRNLRDGVDAIGEVPADRWDADYYRPGSATGPAAPDRIYCRRGGFVDGLAEVDVTRYGIMPASVPGTEPDQLIALDVAAAALADAGGEERLPERHRIGVALGRGGYLTPGLVRLDQRVRTAAQLTRTLGELLPGLSGAQLDRVRTAFTERLGPDSPESAIGLVPNLAASRIANRLDLRGPAYTVDAACASSLVAVDQAVTALTTGRCDLMLAGGVHHCHDITLWSVFAQLRALSPSQRIRPFHRDADGILIGEGTGVVVLKRLADAERDGDRVYAVIRGTGVASDGRTASPAAPDPGGQTRAVRQAWRAAGLDPAAPDSIGLLEAHGTATPAGDTAELTTLAEVFGPAQGMGRRPVLGSVKSMIGHTMPAAGVAGLVKAALALHHGTLLPTLHCDDPHPALAATRFRTLERARPWETDARRPVRRAAVNAFGFGGINAHVVLEEAPGSGSAPGESGRARAGRAEASRVRSGPAEAAGARARAGRVEAACAGAAARETGGTGAGVQPGERDRSVSAGALSPGSAKPEATRPRSAPGEAPGVRPASPPAQVTEPERILLLAADGVADLAALLGGDDAAVLAAGLDPDLPHADAGPARLGIVAPTAKRLALARRAVAKGRGWHGRGDVWFRPHPLLGPAGGGRLAFVFPGLEGDFAPRTDDIAAHFGLTPLPGGDVRVGDVGRHGFGVVGVGRLLDRALRRMGVVPDAVAGHSVGEWTAMAAGGLYAPDQVDAFMAGFDPDALTVPGLTFAALGTSAAHVRAALAESWADSGIVLSHDNAPRQSMVCGPGAAVEELVRSLRARGVICQVLPFRSGFHTPMLQPYLAPIEEAAGRFRLHPPTVPVWSGTTAAPFPQAEGAVRELFVRHLLEPVRFRELTEALYAAGHRVFVQVGPGRLTSLITDTLGDRDHLTVAANAPERSGMSQLRRVAVALWAAGASVAPAVRRHTAATPSVSAAPWTAAAPSAVASGTAAITSPVSPRTAATAPARRRLPPVRLDLGGALVSLDGPVLDALRAELRSAFPAVRPAPTVRQGLSAAQPAPVTGPRAPAGHPAPGHRPGRPAVAQPVPAAGPSGAALGGLEGLAAHSPAAAELTALLRDTADTAAELIAASARRNRTATTTATAATTAPAAVAPSPRPGTLPTRPAPAPAPAPAAPAPAAPAPASTAPVLATPPVRPAPAPGPVTPNPTTTTLHVSPRTMPHLLDHCFFRQRPDWPDMEDRWPVVPATTIVRHMMDAAEAAVPGLRAVAVREARFDRWLTAAPPVDVPVTVTPAPGHPDRVTVAFGPTARATVELARRHPAPPPPRPLPDVPERRPEHTAAELYRDRWMFHGPGFQGLTDLTAIGERHIRGVITAPAAPGALLDNVGQLLGYWIMATGTERTVVFPVRMRHLRFHGPHPAPGTEVGCVLRITSLTDTVLEADAELTVGGRVWAVIGGWQDRRFDNDPTTRPVERFPERNTLSQAMPGGWTLVHERWPDLASRELIMRNSLGGAERAEYAARPPRGRRQWLLGRIAVKDAVRQWLWQHAEGPVFPAELRVRNDELGRPYVTGAHGRTPPPLDVSLAHRAEAAVAIVRPHSPRPGPGIDIEEVTERDRATLATALGPAELRLLRASAAEGGEAVWFTRFWAAKEAVAKAEGVGFGGRPRDFAVLETAPDGSRLLVSGRLERVHTVHCAPVANPPGLPKRTYVVAWTTGPGADDGHIHEAPDDAAEEFPR</sequence>
<dbReference type="Pfam" id="PF14765">
    <property type="entry name" value="PS-DH"/>
    <property type="match status" value="1"/>
</dbReference>
<dbReference type="InterPro" id="IPR016039">
    <property type="entry name" value="Thiolase-like"/>
</dbReference>
<keyword evidence="1" id="KW-0596">Phosphopantetheine</keyword>
<dbReference type="Proteomes" id="UP000318103">
    <property type="component" value="Unassembled WGS sequence"/>
</dbReference>
<keyword evidence="2" id="KW-0597">Phosphoprotein</keyword>
<protein>
    <submittedName>
        <fullName evidence="7">Ketoacyl-synthetase-like protein</fullName>
    </submittedName>
</protein>
<dbReference type="InterPro" id="IPR032821">
    <property type="entry name" value="PKS_assoc"/>
</dbReference>
<feature type="compositionally biased region" description="Low complexity" evidence="5">
    <location>
        <begin position="1137"/>
        <end position="1158"/>
    </location>
</feature>
<feature type="compositionally biased region" description="Low complexity" evidence="5">
    <location>
        <begin position="494"/>
        <end position="506"/>
    </location>
</feature>
<reference evidence="7 8" key="1">
    <citation type="submission" date="2019-06" db="EMBL/GenBank/DDBJ databases">
        <title>Sequencing the genomes of 1000 actinobacteria strains.</title>
        <authorList>
            <person name="Klenk H.-P."/>
        </authorList>
    </citation>
    <scope>NUCLEOTIDE SEQUENCE [LARGE SCALE GENOMIC DNA]</scope>
    <source>
        <strain evidence="7 8">DSM 41929</strain>
    </source>
</reference>
<feature type="compositionally biased region" description="Low complexity" evidence="5">
    <location>
        <begin position="1186"/>
        <end position="1197"/>
    </location>
</feature>
<keyword evidence="3" id="KW-0808">Transferase</keyword>
<feature type="compositionally biased region" description="Basic and acidic residues" evidence="5">
    <location>
        <begin position="1724"/>
        <end position="1741"/>
    </location>
</feature>
<dbReference type="SMART" id="SM00827">
    <property type="entry name" value="PKS_AT"/>
    <property type="match status" value="1"/>
</dbReference>
<evidence type="ECO:0000256" key="5">
    <source>
        <dbReference type="SAM" id="MobiDB-lite"/>
    </source>
</evidence>
<dbReference type="GO" id="GO:0000287">
    <property type="term" value="F:magnesium ion binding"/>
    <property type="evidence" value="ECO:0007669"/>
    <property type="project" value="InterPro"/>
</dbReference>
<evidence type="ECO:0000256" key="1">
    <source>
        <dbReference type="ARBA" id="ARBA00022450"/>
    </source>
</evidence>
<dbReference type="Pfam" id="PF00109">
    <property type="entry name" value="ketoacyl-synt"/>
    <property type="match status" value="1"/>
</dbReference>
<evidence type="ECO:0000256" key="4">
    <source>
        <dbReference type="ARBA" id="ARBA00023315"/>
    </source>
</evidence>
<dbReference type="Pfam" id="PF01648">
    <property type="entry name" value="ACPS"/>
    <property type="match status" value="1"/>
</dbReference>